<reference evidence="1 2" key="1">
    <citation type="submission" date="2017-10" db="EMBL/GenBank/DDBJ databases">
        <title>Draft genome of Longimonas halophila.</title>
        <authorList>
            <person name="Goh K.M."/>
            <person name="Shamsir M.S."/>
            <person name="Lim S.W."/>
        </authorList>
    </citation>
    <scope>NUCLEOTIDE SEQUENCE [LARGE SCALE GENOMIC DNA]</scope>
    <source>
        <strain evidence="1 2">KCTC 42399</strain>
    </source>
</reference>
<proteinExistence type="predicted"/>
<sequence length="160" mass="17658">MMDPIVIAIIGGLALLGGWQVVRWLQGHTKYGRPVSVSTQSDLEEMSDELLRGELSEEKFFTLKAGSDEQVVQVIGGNEFPLLFLTGEEPKSALRKLGFDEKPAVKEGPPRLKPMKMASDQYGVFAAVEADGEAVARWCRKVFHRVHGVSDISTLTLYIP</sequence>
<name>A0A2H3NKJ9_9BACT</name>
<protein>
    <submittedName>
        <fullName evidence="1">Uncharacterized protein</fullName>
    </submittedName>
</protein>
<dbReference type="EMBL" id="PDEP01000023">
    <property type="protein sequence ID" value="PEN04702.1"/>
    <property type="molecule type" value="Genomic_DNA"/>
</dbReference>
<accession>A0A2H3NKJ9</accession>
<gene>
    <name evidence="1" type="ORF">CRI93_14785</name>
</gene>
<keyword evidence="2" id="KW-1185">Reference proteome</keyword>
<evidence type="ECO:0000313" key="2">
    <source>
        <dbReference type="Proteomes" id="UP000221024"/>
    </source>
</evidence>
<dbReference type="Proteomes" id="UP000221024">
    <property type="component" value="Unassembled WGS sequence"/>
</dbReference>
<dbReference type="AlphaFoldDB" id="A0A2H3NKJ9"/>
<comment type="caution">
    <text evidence="1">The sequence shown here is derived from an EMBL/GenBank/DDBJ whole genome shotgun (WGS) entry which is preliminary data.</text>
</comment>
<evidence type="ECO:0000313" key="1">
    <source>
        <dbReference type="EMBL" id="PEN04702.1"/>
    </source>
</evidence>
<organism evidence="1 2">
    <name type="scientific">Longimonas halophila</name>
    <dbReference type="NCBI Taxonomy" id="1469170"/>
    <lineage>
        <taxon>Bacteria</taxon>
        <taxon>Pseudomonadati</taxon>
        <taxon>Rhodothermota</taxon>
        <taxon>Rhodothermia</taxon>
        <taxon>Rhodothermales</taxon>
        <taxon>Salisaetaceae</taxon>
        <taxon>Longimonas</taxon>
    </lineage>
</organism>